<keyword evidence="3" id="KW-1185">Reference proteome</keyword>
<gene>
    <name evidence="2" type="ORF">QJS10_CPB17g00368</name>
</gene>
<comment type="caution">
    <text evidence="2">The sequence shown here is derived from an EMBL/GenBank/DDBJ whole genome shotgun (WGS) entry which is preliminary data.</text>
</comment>
<reference evidence="2" key="1">
    <citation type="journal article" date="2023" name="Nat. Commun.">
        <title>Diploid and tetraploid genomes of Acorus and the evolution of monocots.</title>
        <authorList>
            <person name="Ma L."/>
            <person name="Liu K.W."/>
            <person name="Li Z."/>
            <person name="Hsiao Y.Y."/>
            <person name="Qi Y."/>
            <person name="Fu T."/>
            <person name="Tang G.D."/>
            <person name="Zhang D."/>
            <person name="Sun W.H."/>
            <person name="Liu D.K."/>
            <person name="Li Y."/>
            <person name="Chen G.Z."/>
            <person name="Liu X.D."/>
            <person name="Liao X.Y."/>
            <person name="Jiang Y.T."/>
            <person name="Yu X."/>
            <person name="Hao Y."/>
            <person name="Huang J."/>
            <person name="Zhao X.W."/>
            <person name="Ke S."/>
            <person name="Chen Y.Y."/>
            <person name="Wu W.L."/>
            <person name="Hsu J.L."/>
            <person name="Lin Y.F."/>
            <person name="Huang M.D."/>
            <person name="Li C.Y."/>
            <person name="Huang L."/>
            <person name="Wang Z.W."/>
            <person name="Zhao X."/>
            <person name="Zhong W.Y."/>
            <person name="Peng D.H."/>
            <person name="Ahmad S."/>
            <person name="Lan S."/>
            <person name="Zhang J.S."/>
            <person name="Tsai W.C."/>
            <person name="Van de Peer Y."/>
            <person name="Liu Z.J."/>
        </authorList>
    </citation>
    <scope>NUCLEOTIDE SEQUENCE</scope>
    <source>
        <strain evidence="2">CP</strain>
    </source>
</reference>
<dbReference type="EMBL" id="JAUJYO010000017">
    <property type="protein sequence ID" value="KAK1291743.1"/>
    <property type="molecule type" value="Genomic_DNA"/>
</dbReference>
<feature type="region of interest" description="Disordered" evidence="1">
    <location>
        <begin position="1"/>
        <end position="50"/>
    </location>
</feature>
<accession>A0AAV9CUM2</accession>
<evidence type="ECO:0000256" key="1">
    <source>
        <dbReference type="SAM" id="MobiDB-lite"/>
    </source>
</evidence>
<dbReference type="Proteomes" id="UP001180020">
    <property type="component" value="Unassembled WGS sequence"/>
</dbReference>
<sequence>MKACGRQKGFGGSRPIYLARTPFGRRDPTRMSEAGPDMGTLHVHTNPSLSQPVKELIQEAKTMQRSMIKSVIVCQSETEADRSPTLLEEEVPFPRKALLRDEVTTPSAMDAVCSPASLPVGNEGPQAMVL</sequence>
<proteinExistence type="predicted"/>
<evidence type="ECO:0000313" key="3">
    <source>
        <dbReference type="Proteomes" id="UP001180020"/>
    </source>
</evidence>
<protein>
    <submittedName>
        <fullName evidence="2">Uncharacterized protein</fullName>
    </submittedName>
</protein>
<dbReference type="AlphaFoldDB" id="A0AAV9CUM2"/>
<reference evidence="2" key="2">
    <citation type="submission" date="2023-06" db="EMBL/GenBank/DDBJ databases">
        <authorList>
            <person name="Ma L."/>
            <person name="Liu K.-W."/>
            <person name="Li Z."/>
            <person name="Hsiao Y.-Y."/>
            <person name="Qi Y."/>
            <person name="Fu T."/>
            <person name="Tang G."/>
            <person name="Zhang D."/>
            <person name="Sun W.-H."/>
            <person name="Liu D.-K."/>
            <person name="Li Y."/>
            <person name="Chen G.-Z."/>
            <person name="Liu X.-D."/>
            <person name="Liao X.-Y."/>
            <person name="Jiang Y.-T."/>
            <person name="Yu X."/>
            <person name="Hao Y."/>
            <person name="Huang J."/>
            <person name="Zhao X.-W."/>
            <person name="Ke S."/>
            <person name="Chen Y.-Y."/>
            <person name="Wu W.-L."/>
            <person name="Hsu J.-L."/>
            <person name="Lin Y.-F."/>
            <person name="Huang M.-D."/>
            <person name="Li C.-Y."/>
            <person name="Huang L."/>
            <person name="Wang Z.-W."/>
            <person name="Zhao X."/>
            <person name="Zhong W.-Y."/>
            <person name="Peng D.-H."/>
            <person name="Ahmad S."/>
            <person name="Lan S."/>
            <person name="Zhang J.-S."/>
            <person name="Tsai W.-C."/>
            <person name="Van De Peer Y."/>
            <person name="Liu Z.-J."/>
        </authorList>
    </citation>
    <scope>NUCLEOTIDE SEQUENCE</scope>
    <source>
        <strain evidence="2">CP</strain>
        <tissue evidence="2">Leaves</tissue>
    </source>
</reference>
<evidence type="ECO:0000313" key="2">
    <source>
        <dbReference type="EMBL" id="KAK1291743.1"/>
    </source>
</evidence>
<organism evidence="2 3">
    <name type="scientific">Acorus calamus</name>
    <name type="common">Sweet flag</name>
    <dbReference type="NCBI Taxonomy" id="4465"/>
    <lineage>
        <taxon>Eukaryota</taxon>
        <taxon>Viridiplantae</taxon>
        <taxon>Streptophyta</taxon>
        <taxon>Embryophyta</taxon>
        <taxon>Tracheophyta</taxon>
        <taxon>Spermatophyta</taxon>
        <taxon>Magnoliopsida</taxon>
        <taxon>Liliopsida</taxon>
        <taxon>Acoraceae</taxon>
        <taxon>Acorus</taxon>
    </lineage>
</organism>
<name>A0AAV9CUM2_ACOCL</name>